<gene>
    <name evidence="6" type="ORF">V6N11_046861</name>
</gene>
<keyword evidence="3 5" id="KW-0195">Cyclin</keyword>
<accession>A0ABR2AAF0</accession>
<dbReference type="Proteomes" id="UP001396334">
    <property type="component" value="Unassembled WGS sequence"/>
</dbReference>
<dbReference type="SUPFAM" id="SSF47954">
    <property type="entry name" value="Cyclin-like"/>
    <property type="match status" value="1"/>
</dbReference>
<name>A0ABR2AAF0_9ROSI</name>
<keyword evidence="4" id="KW-0131">Cell cycle</keyword>
<dbReference type="EMBL" id="JBBPBN010000301">
    <property type="protein sequence ID" value="KAK8489794.1"/>
    <property type="molecule type" value="Genomic_DNA"/>
</dbReference>
<protein>
    <recommendedName>
        <fullName evidence="5">Cyclin</fullName>
    </recommendedName>
</protein>
<evidence type="ECO:0000256" key="3">
    <source>
        <dbReference type="ARBA" id="ARBA00023127"/>
    </source>
</evidence>
<proteinExistence type="inferred from homology"/>
<dbReference type="PANTHER" id="PTHR15615">
    <property type="match status" value="1"/>
</dbReference>
<dbReference type="InterPro" id="IPR036915">
    <property type="entry name" value="Cyclin-like_sf"/>
</dbReference>
<dbReference type="InterPro" id="IPR012389">
    <property type="entry name" value="Cyclin_P/U"/>
</dbReference>
<evidence type="ECO:0000256" key="2">
    <source>
        <dbReference type="ARBA" id="ARBA00022618"/>
    </source>
</evidence>
<comment type="caution">
    <text evidence="6">The sequence shown here is derived from an EMBL/GenBank/DDBJ whole genome shotgun (WGS) entry which is preliminary data.</text>
</comment>
<evidence type="ECO:0000313" key="7">
    <source>
        <dbReference type="Proteomes" id="UP001396334"/>
    </source>
</evidence>
<dbReference type="InterPro" id="IPR013922">
    <property type="entry name" value="Cyclin_PHO80-like"/>
</dbReference>
<keyword evidence="2" id="KW-0132">Cell division</keyword>
<evidence type="ECO:0000313" key="6">
    <source>
        <dbReference type="EMBL" id="KAK8489794.1"/>
    </source>
</evidence>
<evidence type="ECO:0000256" key="4">
    <source>
        <dbReference type="ARBA" id="ARBA00023306"/>
    </source>
</evidence>
<dbReference type="Pfam" id="PF08613">
    <property type="entry name" value="Cyclin"/>
    <property type="match status" value="1"/>
</dbReference>
<evidence type="ECO:0000256" key="5">
    <source>
        <dbReference type="PIRNR" id="PIRNR027110"/>
    </source>
</evidence>
<comment type="similarity">
    <text evidence="1">Belongs to the cyclin family. Cyclin U/P subfamily.</text>
</comment>
<evidence type="ECO:0000256" key="1">
    <source>
        <dbReference type="ARBA" id="ARBA00007215"/>
    </source>
</evidence>
<keyword evidence="7" id="KW-1185">Reference proteome</keyword>
<dbReference type="CDD" id="cd20604">
    <property type="entry name" value="CYCLIN_AtCycU-like"/>
    <property type="match status" value="1"/>
</dbReference>
<dbReference type="Gene3D" id="1.10.472.10">
    <property type="entry name" value="Cyclin-like"/>
    <property type="match status" value="1"/>
</dbReference>
<sequence>MAEPETNLAQETVPRVICFLSSLLQRVAESNDHCRLFQSQKMSVFHGLTRPTISVRSYLERIFKYANCSPSCFVVAYVYLDRFVQMQPSLPINSYNVHRLLITSVLVSAKFMDDIYYNNAYYAKVGGISTAEMNLLELDFLFGLGFQLNVTAATFHTYSTFLQREMWMQIQSLPQHLPQPSLTIGRSANIHENESTHHQQLAV</sequence>
<dbReference type="PANTHER" id="PTHR15615:SF101">
    <property type="entry name" value="CYCLIN-U4-1"/>
    <property type="match status" value="1"/>
</dbReference>
<dbReference type="PIRSF" id="PIRSF027110">
    <property type="entry name" value="PREG"/>
    <property type="match status" value="1"/>
</dbReference>
<reference evidence="6 7" key="1">
    <citation type="journal article" date="2024" name="G3 (Bethesda)">
        <title>Genome assembly of Hibiscus sabdariffa L. provides insights into metabolisms of medicinal natural products.</title>
        <authorList>
            <person name="Kim T."/>
        </authorList>
    </citation>
    <scope>NUCLEOTIDE SEQUENCE [LARGE SCALE GENOMIC DNA]</scope>
    <source>
        <strain evidence="6">TK-2024</strain>
        <tissue evidence="6">Old leaves</tissue>
    </source>
</reference>
<organism evidence="6 7">
    <name type="scientific">Hibiscus sabdariffa</name>
    <name type="common">roselle</name>
    <dbReference type="NCBI Taxonomy" id="183260"/>
    <lineage>
        <taxon>Eukaryota</taxon>
        <taxon>Viridiplantae</taxon>
        <taxon>Streptophyta</taxon>
        <taxon>Embryophyta</taxon>
        <taxon>Tracheophyta</taxon>
        <taxon>Spermatophyta</taxon>
        <taxon>Magnoliopsida</taxon>
        <taxon>eudicotyledons</taxon>
        <taxon>Gunneridae</taxon>
        <taxon>Pentapetalae</taxon>
        <taxon>rosids</taxon>
        <taxon>malvids</taxon>
        <taxon>Malvales</taxon>
        <taxon>Malvaceae</taxon>
        <taxon>Malvoideae</taxon>
        <taxon>Hibiscus</taxon>
    </lineage>
</organism>